<comment type="caution">
    <text evidence="2">The sequence shown here is derived from an EMBL/GenBank/DDBJ whole genome shotgun (WGS) entry which is preliminary data.</text>
</comment>
<name>A0AAD4L3V4_9AGAM</name>
<dbReference type="Proteomes" id="UP001201163">
    <property type="component" value="Unassembled WGS sequence"/>
</dbReference>
<evidence type="ECO:0000313" key="2">
    <source>
        <dbReference type="EMBL" id="KAH8976393.1"/>
    </source>
</evidence>
<dbReference type="EMBL" id="JAKELL010000752">
    <property type="protein sequence ID" value="KAH8976393.1"/>
    <property type="molecule type" value="Genomic_DNA"/>
</dbReference>
<proteinExistence type="predicted"/>
<evidence type="ECO:0000256" key="1">
    <source>
        <dbReference type="SAM" id="MobiDB-lite"/>
    </source>
</evidence>
<organism evidence="2 3">
    <name type="scientific">Lactarius akahatsu</name>
    <dbReference type="NCBI Taxonomy" id="416441"/>
    <lineage>
        <taxon>Eukaryota</taxon>
        <taxon>Fungi</taxon>
        <taxon>Dikarya</taxon>
        <taxon>Basidiomycota</taxon>
        <taxon>Agaricomycotina</taxon>
        <taxon>Agaricomycetes</taxon>
        <taxon>Russulales</taxon>
        <taxon>Russulaceae</taxon>
        <taxon>Lactarius</taxon>
    </lineage>
</organism>
<gene>
    <name evidence="2" type="ORF">EDB92DRAFT_1824096</name>
</gene>
<keyword evidence="3" id="KW-1185">Reference proteome</keyword>
<sequence>MRSLGTGRATGALWPGHPVMTPGVLVGAFTALSPVPRSASPAPMRIRKGAAAASCVAIPLALADVSQACCKRKVGQGGSGEPPPSHGSVATSGWSVSDSRRHVVCEHVGHHSRFIPLLLTELTRLFSGWSAQLS</sequence>
<feature type="region of interest" description="Disordered" evidence="1">
    <location>
        <begin position="72"/>
        <end position="93"/>
    </location>
</feature>
<accession>A0AAD4L3V4</accession>
<dbReference type="AlphaFoldDB" id="A0AAD4L3V4"/>
<evidence type="ECO:0000313" key="3">
    <source>
        <dbReference type="Proteomes" id="UP001201163"/>
    </source>
</evidence>
<reference evidence="2" key="1">
    <citation type="submission" date="2022-01" db="EMBL/GenBank/DDBJ databases">
        <title>Comparative genomics reveals a dynamic genome evolution in the ectomycorrhizal milk-cap (Lactarius) mushrooms.</title>
        <authorList>
            <consortium name="DOE Joint Genome Institute"/>
            <person name="Lebreton A."/>
            <person name="Tang N."/>
            <person name="Kuo A."/>
            <person name="LaButti K."/>
            <person name="Drula E."/>
            <person name="Barry K."/>
            <person name="Clum A."/>
            <person name="Lipzen A."/>
            <person name="Mousain D."/>
            <person name="Ng V."/>
            <person name="Wang R."/>
            <person name="Wang X."/>
            <person name="Dai Y."/>
            <person name="Henrissat B."/>
            <person name="Grigoriev I.V."/>
            <person name="Guerin-Laguette A."/>
            <person name="Yu F."/>
            <person name="Martin F.M."/>
        </authorList>
    </citation>
    <scope>NUCLEOTIDE SEQUENCE</scope>
    <source>
        <strain evidence="2">QP</strain>
    </source>
</reference>
<protein>
    <submittedName>
        <fullName evidence="2">Uncharacterized protein</fullName>
    </submittedName>
</protein>